<proteinExistence type="predicted"/>
<dbReference type="GO" id="GO:0005249">
    <property type="term" value="F:voltage-gated potassium channel activity"/>
    <property type="evidence" value="ECO:0007669"/>
    <property type="project" value="TreeGrafter"/>
</dbReference>
<reference evidence="1 2" key="1">
    <citation type="submission" date="2018-11" db="EMBL/GenBank/DDBJ databases">
        <authorList>
            <consortium name="Pathogen Informatics"/>
        </authorList>
    </citation>
    <scope>NUCLEOTIDE SEQUENCE [LARGE SCALE GENOMIC DNA]</scope>
    <source>
        <strain>Denwood</strain>
        <strain evidence="2">Zambia</strain>
    </source>
</reference>
<accession>A0A183PTR4</accession>
<dbReference type="PANTHER" id="PTHR10217">
    <property type="entry name" value="VOLTAGE AND LIGAND GATED POTASSIUM CHANNEL"/>
    <property type="match status" value="1"/>
</dbReference>
<keyword evidence="2" id="KW-1185">Reference proteome</keyword>
<sequence>MSCDGTAECKCDIFGSDMDDLPILGYSAYNVKSLTYCELQCIALDHQLQEIFDQYPQFRKQFALAISEELSFNLRAGFDPTVSSLFINLYLYTKKMYHSVSLVIIILFND</sequence>
<protein>
    <submittedName>
        <fullName evidence="1">Uncharacterized protein</fullName>
    </submittedName>
</protein>
<dbReference type="EMBL" id="UZAL01039205">
    <property type="protein sequence ID" value="VDP75069.1"/>
    <property type="molecule type" value="Genomic_DNA"/>
</dbReference>
<dbReference type="Proteomes" id="UP000269396">
    <property type="component" value="Unassembled WGS sequence"/>
</dbReference>
<evidence type="ECO:0000313" key="2">
    <source>
        <dbReference type="Proteomes" id="UP000269396"/>
    </source>
</evidence>
<dbReference type="InterPro" id="IPR014710">
    <property type="entry name" value="RmlC-like_jellyroll"/>
</dbReference>
<dbReference type="GO" id="GO:0042391">
    <property type="term" value="P:regulation of membrane potential"/>
    <property type="evidence" value="ECO:0007669"/>
    <property type="project" value="TreeGrafter"/>
</dbReference>
<organism evidence="1 2">
    <name type="scientific">Schistosoma mattheei</name>
    <dbReference type="NCBI Taxonomy" id="31246"/>
    <lineage>
        <taxon>Eukaryota</taxon>
        <taxon>Metazoa</taxon>
        <taxon>Spiralia</taxon>
        <taxon>Lophotrochozoa</taxon>
        <taxon>Platyhelminthes</taxon>
        <taxon>Trematoda</taxon>
        <taxon>Digenea</taxon>
        <taxon>Strigeidida</taxon>
        <taxon>Schistosomatoidea</taxon>
        <taxon>Schistosomatidae</taxon>
        <taxon>Schistosoma</taxon>
    </lineage>
</organism>
<evidence type="ECO:0000313" key="1">
    <source>
        <dbReference type="EMBL" id="VDP75069.1"/>
    </source>
</evidence>
<dbReference type="GO" id="GO:0005886">
    <property type="term" value="C:plasma membrane"/>
    <property type="evidence" value="ECO:0007669"/>
    <property type="project" value="TreeGrafter"/>
</dbReference>
<gene>
    <name evidence="1" type="ORF">SMTD_LOCUS17749</name>
</gene>
<dbReference type="InterPro" id="IPR050818">
    <property type="entry name" value="KCNH_animal-type"/>
</dbReference>
<dbReference type="Gene3D" id="2.60.120.10">
    <property type="entry name" value="Jelly Rolls"/>
    <property type="match status" value="1"/>
</dbReference>
<name>A0A183PTR4_9TREM</name>
<dbReference type="PANTHER" id="PTHR10217:SF637">
    <property type="entry name" value="EAG-LIKE K[+] CHANNEL, ISOFORM A"/>
    <property type="match status" value="1"/>
</dbReference>
<dbReference type="AlphaFoldDB" id="A0A183PTR4"/>